<proteinExistence type="predicted"/>
<keyword evidence="1" id="KW-1133">Transmembrane helix</keyword>
<keyword evidence="3" id="KW-1185">Reference proteome</keyword>
<evidence type="ECO:0000313" key="3">
    <source>
        <dbReference type="Proteomes" id="UP001497644"/>
    </source>
</evidence>
<evidence type="ECO:0000313" key="2">
    <source>
        <dbReference type="EMBL" id="CAL1676305.1"/>
    </source>
</evidence>
<sequence>MACMLSKAPILCRATFHKNITFGSVTKITRLQSYEHYSNRTNAIAEQKFRLKDNISKDYKLVYREQGIINITTTIAYNAGWIGIILSASLMGYIIYKNPPVEGVERTFGQDAKGVIKPLSKLNRALIILFGFAASLTLIIGSKAIPFRIYYSSAEKLYKALFVRSVLGKKQIVTFGEGTAVPIFKRKHLGDLLFKINGRTVLLDKECFPVPFVRERMISKTD</sequence>
<dbReference type="AlphaFoldDB" id="A0AAV2N868"/>
<organism evidence="2 3">
    <name type="scientific">Lasius platythorax</name>
    <dbReference type="NCBI Taxonomy" id="488582"/>
    <lineage>
        <taxon>Eukaryota</taxon>
        <taxon>Metazoa</taxon>
        <taxon>Ecdysozoa</taxon>
        <taxon>Arthropoda</taxon>
        <taxon>Hexapoda</taxon>
        <taxon>Insecta</taxon>
        <taxon>Pterygota</taxon>
        <taxon>Neoptera</taxon>
        <taxon>Endopterygota</taxon>
        <taxon>Hymenoptera</taxon>
        <taxon>Apocrita</taxon>
        <taxon>Aculeata</taxon>
        <taxon>Formicoidea</taxon>
        <taxon>Formicidae</taxon>
        <taxon>Formicinae</taxon>
        <taxon>Lasius</taxon>
        <taxon>Lasius</taxon>
    </lineage>
</organism>
<feature type="transmembrane region" description="Helical" evidence="1">
    <location>
        <begin position="125"/>
        <end position="151"/>
    </location>
</feature>
<accession>A0AAV2N868</accession>
<gene>
    <name evidence="2" type="ORF">LPLAT_LOCUS2523</name>
</gene>
<evidence type="ECO:0008006" key="4">
    <source>
        <dbReference type="Google" id="ProtNLM"/>
    </source>
</evidence>
<evidence type="ECO:0000256" key="1">
    <source>
        <dbReference type="SAM" id="Phobius"/>
    </source>
</evidence>
<protein>
    <recommendedName>
        <fullName evidence="4">Transmembrane protein 223</fullName>
    </recommendedName>
</protein>
<dbReference type="Proteomes" id="UP001497644">
    <property type="component" value="Chromosome 11"/>
</dbReference>
<reference evidence="2" key="1">
    <citation type="submission" date="2024-04" db="EMBL/GenBank/DDBJ databases">
        <authorList>
            <consortium name="Molecular Ecology Group"/>
        </authorList>
    </citation>
    <scope>NUCLEOTIDE SEQUENCE</scope>
</reference>
<keyword evidence="1" id="KW-0472">Membrane</keyword>
<name>A0AAV2N868_9HYME</name>
<dbReference type="EMBL" id="OZ034834">
    <property type="protein sequence ID" value="CAL1676305.1"/>
    <property type="molecule type" value="Genomic_DNA"/>
</dbReference>
<feature type="transmembrane region" description="Helical" evidence="1">
    <location>
        <begin position="75"/>
        <end position="96"/>
    </location>
</feature>
<keyword evidence="1" id="KW-0812">Transmembrane</keyword>